<reference evidence="2" key="1">
    <citation type="journal article" date="2021" name="G3 (Bethesda)">
        <title>Genome and transcriptome analysis of the beet armyworm Spodoptera exigua reveals targets for pest control. .</title>
        <authorList>
            <person name="Simon S."/>
            <person name="Breeschoten T."/>
            <person name="Jansen H.J."/>
            <person name="Dirks R.P."/>
            <person name="Schranz M.E."/>
            <person name="Ros V.I.D."/>
        </authorList>
    </citation>
    <scope>NUCLEOTIDE SEQUENCE</scope>
    <source>
        <strain evidence="2">TB_SE_WUR_2020</strain>
    </source>
</reference>
<evidence type="ECO:0000313" key="3">
    <source>
        <dbReference type="Proteomes" id="UP000814243"/>
    </source>
</evidence>
<organism evidence="2 3">
    <name type="scientific">Spodoptera exigua</name>
    <name type="common">Beet armyworm</name>
    <name type="synonym">Noctua fulgens</name>
    <dbReference type="NCBI Taxonomy" id="7107"/>
    <lineage>
        <taxon>Eukaryota</taxon>
        <taxon>Metazoa</taxon>
        <taxon>Ecdysozoa</taxon>
        <taxon>Arthropoda</taxon>
        <taxon>Hexapoda</taxon>
        <taxon>Insecta</taxon>
        <taxon>Pterygota</taxon>
        <taxon>Neoptera</taxon>
        <taxon>Endopterygota</taxon>
        <taxon>Lepidoptera</taxon>
        <taxon>Glossata</taxon>
        <taxon>Ditrysia</taxon>
        <taxon>Noctuoidea</taxon>
        <taxon>Noctuidae</taxon>
        <taxon>Amphipyrinae</taxon>
        <taxon>Spodoptera</taxon>
    </lineage>
</organism>
<accession>A0A922MQ74</accession>
<dbReference type="EMBL" id="JACEFF010000228">
    <property type="protein sequence ID" value="KAH9641530.1"/>
    <property type="molecule type" value="Genomic_DNA"/>
</dbReference>
<evidence type="ECO:0000313" key="2">
    <source>
        <dbReference type="EMBL" id="KAH9641530.1"/>
    </source>
</evidence>
<dbReference type="PANTHER" id="PTHR10773">
    <property type="entry name" value="DNA-DIRECTED RNA POLYMERASES I, II, AND III SUBUNIT RPABC2"/>
    <property type="match status" value="1"/>
</dbReference>
<sequence>MEVPVTEAIHGRGRKRKREPDKWKANRAKIERYSSQSLPGKITCNHNSKSFGCKNLRVKDQLDFHRAFYATPIKKNQDALILKCCSVNKTNRKRPTKNVRKGRDFTIKYTIYTKNKKIIPVCQKVFLNTLGITKYRVQYVMRNFFANGILPNEKRGGDHKYKKYSTQRQAVYSFIKSLKCVGAHYCRGTTTQRKYLPSELNIKKLYKMFIEKNPNSPVKQSYFRAIFNEDFNLGFGSPRTDVCSRCIEFQEKIKAEKDVSKKNQLIIEQRVHKLKSQAFFKLLREKKDQMATFSFDCQKNLVLPKVPDQSCYYSRQLQLDTCTISQLFKEDPKTH</sequence>
<dbReference type="PANTHER" id="PTHR10773:SF19">
    <property type="match status" value="1"/>
</dbReference>
<dbReference type="AlphaFoldDB" id="A0A922MQ74"/>
<gene>
    <name evidence="2" type="ORF">HF086_011422</name>
</gene>
<proteinExistence type="predicted"/>
<dbReference type="Proteomes" id="UP000814243">
    <property type="component" value="Unassembled WGS sequence"/>
</dbReference>
<protein>
    <submittedName>
        <fullName evidence="2">Uncharacterized protein</fullName>
    </submittedName>
</protein>
<name>A0A922MQ74_SPOEX</name>
<feature type="region of interest" description="Disordered" evidence="1">
    <location>
        <begin position="1"/>
        <end position="23"/>
    </location>
</feature>
<evidence type="ECO:0000256" key="1">
    <source>
        <dbReference type="SAM" id="MobiDB-lite"/>
    </source>
</evidence>
<comment type="caution">
    <text evidence="2">The sequence shown here is derived from an EMBL/GenBank/DDBJ whole genome shotgun (WGS) entry which is preliminary data.</text>
</comment>